<keyword evidence="9" id="KW-1185">Reference proteome</keyword>
<dbReference type="RefSeq" id="WP_307245644.1">
    <property type="nucleotide sequence ID" value="NZ_JAUSQZ010000001.1"/>
</dbReference>
<dbReference type="Gene3D" id="3.30.2030.20">
    <property type="match status" value="1"/>
</dbReference>
<dbReference type="Proteomes" id="UP001235712">
    <property type="component" value="Unassembled WGS sequence"/>
</dbReference>
<keyword evidence="5" id="KW-0564">Palmitate</keyword>
<dbReference type="EMBL" id="JAUSQZ010000001">
    <property type="protein sequence ID" value="MDP9828449.1"/>
    <property type="molecule type" value="Genomic_DNA"/>
</dbReference>
<evidence type="ECO:0000256" key="1">
    <source>
        <dbReference type="ARBA" id="ARBA00004193"/>
    </source>
</evidence>
<evidence type="ECO:0000313" key="9">
    <source>
        <dbReference type="Proteomes" id="UP001235712"/>
    </source>
</evidence>
<dbReference type="InterPro" id="IPR032018">
    <property type="entry name" value="LppA/LppB/LprP"/>
</dbReference>
<accession>A0ABT9P7R2</accession>
<reference evidence="8 9" key="1">
    <citation type="submission" date="2023-07" db="EMBL/GenBank/DDBJ databases">
        <title>Sequencing the genomes of 1000 actinobacteria strains.</title>
        <authorList>
            <person name="Klenk H.-P."/>
        </authorList>
    </citation>
    <scope>NUCLEOTIDE SEQUENCE [LARGE SCALE GENOMIC DNA]</scope>
    <source>
        <strain evidence="8 9">DSM 44388</strain>
    </source>
</reference>
<keyword evidence="3" id="KW-0732">Signal</keyword>
<sequence>MTDTSEADAHRILESRPTIDAAEIDYKALITEIRDVFSDLAPDLTWPEGEIEPYEGGTFCEDPFANLSDAWSRIYRGPSEGAIRDDQWPAAEKRILSVAKDYGFTEVVSKSHRPGLHILSIKGKWGEILDISSAANTTLTLYGGCFIDPDKTPWTLADPPPSATRLHRTGRSRARGAGTSGRSKTRFSAHPDRRPW</sequence>
<proteinExistence type="predicted"/>
<evidence type="ECO:0000256" key="7">
    <source>
        <dbReference type="SAM" id="MobiDB-lite"/>
    </source>
</evidence>
<evidence type="ECO:0000313" key="8">
    <source>
        <dbReference type="EMBL" id="MDP9828449.1"/>
    </source>
</evidence>
<keyword evidence="4" id="KW-0472">Membrane</keyword>
<organism evidence="8 9">
    <name type="scientific">Kineosporia succinea</name>
    <dbReference type="NCBI Taxonomy" id="84632"/>
    <lineage>
        <taxon>Bacteria</taxon>
        <taxon>Bacillati</taxon>
        <taxon>Actinomycetota</taxon>
        <taxon>Actinomycetes</taxon>
        <taxon>Kineosporiales</taxon>
        <taxon>Kineosporiaceae</taxon>
        <taxon>Kineosporia</taxon>
    </lineage>
</organism>
<gene>
    <name evidence="8" type="ORF">J2S57_004198</name>
</gene>
<evidence type="ECO:0000256" key="6">
    <source>
        <dbReference type="ARBA" id="ARBA00023288"/>
    </source>
</evidence>
<comment type="caution">
    <text evidence="8">The sequence shown here is derived from an EMBL/GenBank/DDBJ whole genome shotgun (WGS) entry which is preliminary data.</text>
</comment>
<keyword evidence="6" id="KW-0449">Lipoprotein</keyword>
<feature type="region of interest" description="Disordered" evidence="7">
    <location>
        <begin position="153"/>
        <end position="196"/>
    </location>
</feature>
<protein>
    <submittedName>
        <fullName evidence="8">Uncharacterized protein</fullName>
    </submittedName>
</protein>
<name>A0ABT9P7R2_9ACTN</name>
<evidence type="ECO:0000256" key="2">
    <source>
        <dbReference type="ARBA" id="ARBA00022475"/>
    </source>
</evidence>
<evidence type="ECO:0000256" key="5">
    <source>
        <dbReference type="ARBA" id="ARBA00023139"/>
    </source>
</evidence>
<keyword evidence="2" id="KW-1003">Cell membrane</keyword>
<dbReference type="Pfam" id="PF16708">
    <property type="entry name" value="LppA"/>
    <property type="match status" value="1"/>
</dbReference>
<comment type="subcellular location">
    <subcellularLocation>
        <location evidence="1">Cell membrane</location>
        <topology evidence="1">Lipid-anchor</topology>
    </subcellularLocation>
</comment>
<evidence type="ECO:0000256" key="3">
    <source>
        <dbReference type="ARBA" id="ARBA00022729"/>
    </source>
</evidence>
<evidence type="ECO:0000256" key="4">
    <source>
        <dbReference type="ARBA" id="ARBA00023136"/>
    </source>
</evidence>
<feature type="compositionally biased region" description="Basic residues" evidence="7">
    <location>
        <begin position="165"/>
        <end position="174"/>
    </location>
</feature>